<accession>A0A0F9JSW0</accession>
<evidence type="ECO:0000256" key="1">
    <source>
        <dbReference type="SAM" id="MobiDB-lite"/>
    </source>
</evidence>
<comment type="caution">
    <text evidence="2">The sequence shown here is derived from an EMBL/GenBank/DDBJ whole genome shotgun (WGS) entry which is preliminary data.</text>
</comment>
<dbReference type="AlphaFoldDB" id="A0A0F9JSW0"/>
<sequence>MRPLPAQPTPTDITEPPFGAV</sequence>
<reference evidence="2" key="1">
    <citation type="journal article" date="2015" name="Nature">
        <title>Complex archaea that bridge the gap between prokaryotes and eukaryotes.</title>
        <authorList>
            <person name="Spang A."/>
            <person name="Saw J.H."/>
            <person name="Jorgensen S.L."/>
            <person name="Zaremba-Niedzwiedzka K."/>
            <person name="Martijn J."/>
            <person name="Lind A.E."/>
            <person name="van Eijk R."/>
            <person name="Schleper C."/>
            <person name="Guy L."/>
            <person name="Ettema T.J."/>
        </authorList>
    </citation>
    <scope>NUCLEOTIDE SEQUENCE</scope>
</reference>
<protein>
    <submittedName>
        <fullName evidence="2">Uncharacterized protein</fullName>
    </submittedName>
</protein>
<gene>
    <name evidence="2" type="ORF">LCGC14_1720840</name>
</gene>
<dbReference type="EMBL" id="LAZR01015484">
    <property type="protein sequence ID" value="KKM11524.1"/>
    <property type="molecule type" value="Genomic_DNA"/>
</dbReference>
<feature type="non-terminal residue" evidence="2">
    <location>
        <position position="21"/>
    </location>
</feature>
<proteinExistence type="predicted"/>
<evidence type="ECO:0000313" key="2">
    <source>
        <dbReference type="EMBL" id="KKM11524.1"/>
    </source>
</evidence>
<feature type="region of interest" description="Disordered" evidence="1">
    <location>
        <begin position="1"/>
        <end position="21"/>
    </location>
</feature>
<name>A0A0F9JSW0_9ZZZZ</name>
<organism evidence="2">
    <name type="scientific">marine sediment metagenome</name>
    <dbReference type="NCBI Taxonomy" id="412755"/>
    <lineage>
        <taxon>unclassified sequences</taxon>
        <taxon>metagenomes</taxon>
        <taxon>ecological metagenomes</taxon>
    </lineage>
</organism>